<dbReference type="Pfam" id="PF08282">
    <property type="entry name" value="Hydrolase_3"/>
    <property type="match status" value="1"/>
</dbReference>
<dbReference type="AlphaFoldDB" id="A0A0R1PVA2"/>
<dbReference type="NCBIfam" id="NF007806">
    <property type="entry name" value="PRK10513.1"/>
    <property type="match status" value="1"/>
</dbReference>
<dbReference type="SFLD" id="SFLDG01140">
    <property type="entry name" value="C2.B:_Phosphomannomutase_and_P"/>
    <property type="match status" value="1"/>
</dbReference>
<keyword evidence="2" id="KW-1185">Reference proteome</keyword>
<dbReference type="SUPFAM" id="SSF56784">
    <property type="entry name" value="HAD-like"/>
    <property type="match status" value="1"/>
</dbReference>
<dbReference type="NCBIfam" id="TIGR01484">
    <property type="entry name" value="HAD-SF-IIB"/>
    <property type="match status" value="1"/>
</dbReference>
<organism evidence="1 2">
    <name type="scientific">Liquorilactobacillus uvarum DSM 19971</name>
    <dbReference type="NCBI Taxonomy" id="1423812"/>
    <lineage>
        <taxon>Bacteria</taxon>
        <taxon>Bacillati</taxon>
        <taxon>Bacillota</taxon>
        <taxon>Bacilli</taxon>
        <taxon>Lactobacillales</taxon>
        <taxon>Lactobacillaceae</taxon>
        <taxon>Liquorilactobacillus</taxon>
    </lineage>
</organism>
<sequence>MSKGVFVIKIKAIAIDIDDTLVNSEKKLTAPVKMAIKKAKDAGIKVVLCTGRPLSGVLQLLKQLQLDDQKDQYVVSFGGSLMQTTDGTVISSDPLSYDNYVDLEYLARKKGLHFHAISKDRIYTANRDIGEYTIYESSLVSLNVSYRTPAEMHDIKIVKAMFIDQPEILETALEDYTAFAELENRVTFTRSTPFYYEANAKGVSKGSALKKLCEELKITSENLMAIGDGGNDLSMIKFAGNGVAMKNAIPELKKSAQIITADNNHDGVARAIEKYALK</sequence>
<dbReference type="NCBIfam" id="TIGR00099">
    <property type="entry name" value="Cof-subfamily"/>
    <property type="match status" value="1"/>
</dbReference>
<dbReference type="SFLD" id="SFLDG01144">
    <property type="entry name" value="C2.B.4:_PGP_Like"/>
    <property type="match status" value="1"/>
</dbReference>
<dbReference type="InterPro" id="IPR036412">
    <property type="entry name" value="HAD-like_sf"/>
</dbReference>
<dbReference type="EMBL" id="AZEG01000029">
    <property type="protein sequence ID" value="KRL36417.1"/>
    <property type="molecule type" value="Genomic_DNA"/>
</dbReference>
<evidence type="ECO:0000313" key="2">
    <source>
        <dbReference type="Proteomes" id="UP000051155"/>
    </source>
</evidence>
<dbReference type="Gene3D" id="3.40.50.1000">
    <property type="entry name" value="HAD superfamily/HAD-like"/>
    <property type="match status" value="1"/>
</dbReference>
<gene>
    <name evidence="1" type="ORF">FD20_GL001270</name>
</gene>
<accession>A0A0R1PVA2</accession>
<comment type="caution">
    <text evidence="1">The sequence shown here is derived from an EMBL/GenBank/DDBJ whole genome shotgun (WGS) entry which is preliminary data.</text>
</comment>
<dbReference type="InterPro" id="IPR023214">
    <property type="entry name" value="HAD_sf"/>
</dbReference>
<reference evidence="1 2" key="1">
    <citation type="journal article" date="2015" name="Genome Announc.">
        <title>Expanding the biotechnology potential of lactobacilli through comparative genomics of 213 strains and associated genera.</title>
        <authorList>
            <person name="Sun Z."/>
            <person name="Harris H.M."/>
            <person name="McCann A."/>
            <person name="Guo C."/>
            <person name="Argimon S."/>
            <person name="Zhang W."/>
            <person name="Yang X."/>
            <person name="Jeffery I.B."/>
            <person name="Cooney J.C."/>
            <person name="Kagawa T.F."/>
            <person name="Liu W."/>
            <person name="Song Y."/>
            <person name="Salvetti E."/>
            <person name="Wrobel A."/>
            <person name="Rasinkangas P."/>
            <person name="Parkhill J."/>
            <person name="Rea M.C."/>
            <person name="O'Sullivan O."/>
            <person name="Ritari J."/>
            <person name="Douillard F.P."/>
            <person name="Paul Ross R."/>
            <person name="Yang R."/>
            <person name="Briner A.E."/>
            <person name="Felis G.E."/>
            <person name="de Vos W.M."/>
            <person name="Barrangou R."/>
            <person name="Klaenhammer T.R."/>
            <person name="Caufield P.W."/>
            <person name="Cui Y."/>
            <person name="Zhang H."/>
            <person name="O'Toole P.W."/>
        </authorList>
    </citation>
    <scope>NUCLEOTIDE SEQUENCE [LARGE SCALE GENOMIC DNA]</scope>
    <source>
        <strain evidence="1 2">DSM 19971</strain>
    </source>
</reference>
<dbReference type="CDD" id="cd07516">
    <property type="entry name" value="HAD_Pase"/>
    <property type="match status" value="1"/>
</dbReference>
<dbReference type="GO" id="GO:0016791">
    <property type="term" value="F:phosphatase activity"/>
    <property type="evidence" value="ECO:0007669"/>
    <property type="project" value="UniProtKB-ARBA"/>
</dbReference>
<evidence type="ECO:0000313" key="1">
    <source>
        <dbReference type="EMBL" id="KRL36417.1"/>
    </source>
</evidence>
<dbReference type="GO" id="GO:0000287">
    <property type="term" value="F:magnesium ion binding"/>
    <property type="evidence" value="ECO:0007669"/>
    <property type="project" value="TreeGrafter"/>
</dbReference>
<dbReference type="InterPro" id="IPR006379">
    <property type="entry name" value="HAD-SF_hydro_IIB"/>
</dbReference>
<dbReference type="GO" id="GO:0005829">
    <property type="term" value="C:cytosol"/>
    <property type="evidence" value="ECO:0007669"/>
    <property type="project" value="TreeGrafter"/>
</dbReference>
<dbReference type="PANTHER" id="PTHR10000">
    <property type="entry name" value="PHOSPHOSERINE PHOSPHATASE"/>
    <property type="match status" value="1"/>
</dbReference>
<dbReference type="Gene3D" id="3.30.1240.10">
    <property type="match status" value="1"/>
</dbReference>
<keyword evidence="1" id="KW-0378">Hydrolase</keyword>
<proteinExistence type="predicted"/>
<dbReference type="SFLD" id="SFLDS00003">
    <property type="entry name" value="Haloacid_Dehalogenase"/>
    <property type="match status" value="1"/>
</dbReference>
<dbReference type="Proteomes" id="UP000051155">
    <property type="component" value="Unassembled WGS sequence"/>
</dbReference>
<dbReference type="InterPro" id="IPR000150">
    <property type="entry name" value="Cof"/>
</dbReference>
<dbReference type="PANTHER" id="PTHR10000:SF8">
    <property type="entry name" value="HAD SUPERFAMILY HYDROLASE-LIKE, TYPE 3"/>
    <property type="match status" value="1"/>
</dbReference>
<dbReference type="PATRIC" id="fig|1423812.3.peg.1355"/>
<dbReference type="PROSITE" id="PS01229">
    <property type="entry name" value="COF_2"/>
    <property type="match status" value="1"/>
</dbReference>
<name>A0A0R1PVA2_9LACO</name>
<dbReference type="STRING" id="1423812.FD20_GL001270"/>
<protein>
    <submittedName>
        <fullName evidence="1">HAD superfamily hydrolase</fullName>
    </submittedName>
</protein>